<proteinExistence type="inferred from homology"/>
<evidence type="ECO:0000256" key="3">
    <source>
        <dbReference type="ARBA" id="ARBA00022448"/>
    </source>
</evidence>
<reference evidence="11 12" key="1">
    <citation type="journal article" date="2014" name="Antonie Van Leeuwenhoek">
        <title>Hyphomonas beringensis sp. nov. and Hyphomonas chukchiensis sp. nov., isolated from surface seawater of the Bering Sea and Chukchi Sea.</title>
        <authorList>
            <person name="Li C."/>
            <person name="Lai Q."/>
            <person name="Li G."/>
            <person name="Dong C."/>
            <person name="Wang J."/>
            <person name="Liao Y."/>
            <person name="Shao Z."/>
        </authorList>
    </citation>
    <scope>NUCLEOTIDE SEQUENCE [LARGE SCALE GENOMIC DNA]</scope>
    <source>
        <strain evidence="11 12">MHS-2</strain>
    </source>
</reference>
<dbReference type="InterPro" id="IPR007690">
    <property type="entry name" value="T2SS_GspM"/>
</dbReference>
<gene>
    <name evidence="11" type="ORF">HJO_02955</name>
</gene>
<keyword evidence="4" id="KW-1003">Cell membrane</keyword>
<keyword evidence="3" id="KW-0813">Transport</keyword>
<dbReference type="InterPro" id="IPR023229">
    <property type="entry name" value="T2SS_M_periplasmic_sf"/>
</dbReference>
<dbReference type="RefSeq" id="WP_035613365.1">
    <property type="nucleotide sequence ID" value="NZ_ARYK01000001.1"/>
</dbReference>
<keyword evidence="12" id="KW-1185">Reference proteome</keyword>
<evidence type="ECO:0000256" key="7">
    <source>
        <dbReference type="ARBA" id="ARBA00022927"/>
    </source>
</evidence>
<comment type="similarity">
    <text evidence="2">Belongs to the GSP M family.</text>
</comment>
<dbReference type="SUPFAM" id="SSF103054">
    <property type="entry name" value="General secretion pathway protein M, EpsM"/>
    <property type="match status" value="1"/>
</dbReference>
<dbReference type="OrthoDB" id="7629856at2"/>
<evidence type="ECO:0000256" key="4">
    <source>
        <dbReference type="ARBA" id="ARBA00022475"/>
    </source>
</evidence>
<evidence type="ECO:0000256" key="5">
    <source>
        <dbReference type="ARBA" id="ARBA00022519"/>
    </source>
</evidence>
<dbReference type="Pfam" id="PF04612">
    <property type="entry name" value="T2SSM"/>
    <property type="match status" value="1"/>
</dbReference>
<evidence type="ECO:0000313" key="11">
    <source>
        <dbReference type="EMBL" id="KCZ94299.1"/>
    </source>
</evidence>
<evidence type="ECO:0000256" key="2">
    <source>
        <dbReference type="ARBA" id="ARBA00010637"/>
    </source>
</evidence>
<evidence type="ECO:0000256" key="10">
    <source>
        <dbReference type="SAM" id="Phobius"/>
    </source>
</evidence>
<organism evidence="11 12">
    <name type="scientific">Hyphomonas johnsonii MHS-2</name>
    <dbReference type="NCBI Taxonomy" id="1280950"/>
    <lineage>
        <taxon>Bacteria</taxon>
        <taxon>Pseudomonadati</taxon>
        <taxon>Pseudomonadota</taxon>
        <taxon>Alphaproteobacteria</taxon>
        <taxon>Hyphomonadales</taxon>
        <taxon>Hyphomonadaceae</taxon>
        <taxon>Hyphomonas</taxon>
    </lineage>
</organism>
<dbReference type="GO" id="GO:0015627">
    <property type="term" value="C:type II protein secretion system complex"/>
    <property type="evidence" value="ECO:0007669"/>
    <property type="project" value="InterPro"/>
</dbReference>
<evidence type="ECO:0000256" key="6">
    <source>
        <dbReference type="ARBA" id="ARBA00022692"/>
    </source>
</evidence>
<feature type="transmembrane region" description="Helical" evidence="10">
    <location>
        <begin position="14"/>
        <end position="37"/>
    </location>
</feature>
<keyword evidence="7" id="KW-0653">Protein transport</keyword>
<dbReference type="STRING" id="1280950.HJO_02955"/>
<dbReference type="PATRIC" id="fig|1280950.3.peg.601"/>
<name>A0A059FUE2_9PROT</name>
<sequence>MIAWWEKLSERERLLVAAAAGLLGIILMLQLVLMPLLASRSAARLKADQAARTLDLMTSRGFANTEAGAGPIGQPLDTDARRRAVLDSAARRGLAIARVQVGEDGTVTVQVDDSSPDIIFAWLLDVKRNAGLEASKVAMNETGAGQVRSSFEFGSTSGR</sequence>
<evidence type="ECO:0000313" key="12">
    <source>
        <dbReference type="Proteomes" id="UP000025171"/>
    </source>
</evidence>
<keyword evidence="5" id="KW-0997">Cell inner membrane</keyword>
<dbReference type="Gene3D" id="3.30.1360.100">
    <property type="entry name" value="General secretion pathway protein M, EpsM"/>
    <property type="match status" value="1"/>
</dbReference>
<dbReference type="GO" id="GO:0005886">
    <property type="term" value="C:plasma membrane"/>
    <property type="evidence" value="ECO:0007669"/>
    <property type="project" value="UniProtKB-SubCell"/>
</dbReference>
<dbReference type="EMBL" id="ARYK01000001">
    <property type="protein sequence ID" value="KCZ94299.1"/>
    <property type="molecule type" value="Genomic_DNA"/>
</dbReference>
<comment type="caution">
    <text evidence="11">The sequence shown here is derived from an EMBL/GenBank/DDBJ whole genome shotgun (WGS) entry which is preliminary data.</text>
</comment>
<accession>A0A059FUE2</accession>
<dbReference type="eggNOG" id="COG3149">
    <property type="taxonomic scope" value="Bacteria"/>
</dbReference>
<keyword evidence="6 10" id="KW-0812">Transmembrane</keyword>
<evidence type="ECO:0000256" key="9">
    <source>
        <dbReference type="ARBA" id="ARBA00023136"/>
    </source>
</evidence>
<keyword evidence="9 10" id="KW-0472">Membrane</keyword>
<protein>
    <submittedName>
        <fullName evidence="11">General secretion pathway M protein</fullName>
    </submittedName>
</protein>
<dbReference type="AlphaFoldDB" id="A0A059FUE2"/>
<keyword evidence="8 10" id="KW-1133">Transmembrane helix</keyword>
<comment type="subcellular location">
    <subcellularLocation>
        <location evidence="1">Cell inner membrane</location>
        <topology evidence="1">Single-pass membrane protein</topology>
    </subcellularLocation>
</comment>
<dbReference type="GO" id="GO:0015628">
    <property type="term" value="P:protein secretion by the type II secretion system"/>
    <property type="evidence" value="ECO:0007669"/>
    <property type="project" value="InterPro"/>
</dbReference>
<dbReference type="Proteomes" id="UP000025171">
    <property type="component" value="Unassembled WGS sequence"/>
</dbReference>
<evidence type="ECO:0000256" key="1">
    <source>
        <dbReference type="ARBA" id="ARBA00004377"/>
    </source>
</evidence>
<evidence type="ECO:0000256" key="8">
    <source>
        <dbReference type="ARBA" id="ARBA00022989"/>
    </source>
</evidence>